<dbReference type="FunFam" id="3.40.47.10:FF:000019">
    <property type="entry name" value="Polyketide synthase type I"/>
    <property type="match status" value="2"/>
</dbReference>
<dbReference type="PANTHER" id="PTHR43775:SF51">
    <property type="entry name" value="INACTIVE PHENOLPHTHIOCEROL SYNTHESIS POLYKETIDE SYNTHASE TYPE I PKS1-RELATED"/>
    <property type="match status" value="1"/>
</dbReference>
<feature type="region of interest" description="C-terminal hotdog fold" evidence="13">
    <location>
        <begin position="1771"/>
        <end position="1903"/>
    </location>
</feature>
<dbReference type="Pfam" id="PF00550">
    <property type="entry name" value="PP-binding"/>
    <property type="match status" value="3"/>
</dbReference>
<dbReference type="InterPro" id="IPR020843">
    <property type="entry name" value="ER"/>
</dbReference>
<dbReference type="FunFam" id="3.40.366.10:FF:000002">
    <property type="entry name" value="Probable polyketide synthase 2"/>
    <property type="match status" value="2"/>
</dbReference>
<dbReference type="PROSITE" id="PS50075">
    <property type="entry name" value="CARRIER"/>
    <property type="match status" value="3"/>
</dbReference>
<keyword evidence="5" id="KW-0521">NADP</keyword>
<name>A0A543J4R5_9PSEU</name>
<dbReference type="Pfam" id="PF16197">
    <property type="entry name" value="KAsynt_C_assoc"/>
    <property type="match status" value="2"/>
</dbReference>
<evidence type="ECO:0000256" key="4">
    <source>
        <dbReference type="ARBA" id="ARBA00022737"/>
    </source>
</evidence>
<evidence type="ECO:0000256" key="11">
    <source>
        <dbReference type="ARBA" id="ARBA00063272"/>
    </source>
</evidence>
<dbReference type="PROSITE" id="PS00455">
    <property type="entry name" value="AMP_BINDING"/>
    <property type="match status" value="1"/>
</dbReference>
<dbReference type="InterPro" id="IPR013154">
    <property type="entry name" value="ADH-like_N"/>
</dbReference>
<dbReference type="FunFam" id="1.10.1200.10:FF:000007">
    <property type="entry name" value="Probable polyketide synthase pks17"/>
    <property type="match status" value="2"/>
</dbReference>
<dbReference type="InterPro" id="IPR042104">
    <property type="entry name" value="PKS_dehydratase_sf"/>
</dbReference>
<dbReference type="SUPFAM" id="SSF55048">
    <property type="entry name" value="Probable ACP-binding domain of malonyl-CoA ACP transacylase"/>
    <property type="match status" value="2"/>
</dbReference>
<dbReference type="PROSITE" id="PS52004">
    <property type="entry name" value="KS3_2"/>
    <property type="match status" value="2"/>
</dbReference>
<dbReference type="FunFam" id="3.40.50.720:FF:000209">
    <property type="entry name" value="Polyketide synthase Pks12"/>
    <property type="match status" value="1"/>
</dbReference>
<dbReference type="Pfam" id="PF08659">
    <property type="entry name" value="KR"/>
    <property type="match status" value="2"/>
</dbReference>
<dbReference type="Pfam" id="PF13193">
    <property type="entry name" value="AMP-binding_C"/>
    <property type="match status" value="1"/>
</dbReference>
<dbReference type="InterPro" id="IPR020807">
    <property type="entry name" value="PKS_DH"/>
</dbReference>
<feature type="domain" description="Ketosynthase family 3 (KS3)" evidence="15">
    <location>
        <begin position="2423"/>
        <end position="2847"/>
    </location>
</feature>
<evidence type="ECO:0000256" key="12">
    <source>
        <dbReference type="ARBA" id="ARBA00066981"/>
    </source>
</evidence>
<accession>A0A543J4R5</accession>
<dbReference type="InterPro" id="IPR036736">
    <property type="entry name" value="ACP-like_sf"/>
</dbReference>
<dbReference type="InterPro" id="IPR025110">
    <property type="entry name" value="AMP-bd_C"/>
</dbReference>
<dbReference type="Pfam" id="PF00107">
    <property type="entry name" value="ADH_zinc_N"/>
    <property type="match status" value="1"/>
</dbReference>
<dbReference type="SUPFAM" id="SSF52151">
    <property type="entry name" value="FabD/lysophospholipase-like"/>
    <property type="match status" value="2"/>
</dbReference>
<feature type="domain" description="Carrier" evidence="14">
    <location>
        <begin position="2332"/>
        <end position="2406"/>
    </location>
</feature>
<dbReference type="GO" id="GO:0031177">
    <property type="term" value="F:phosphopantetheine binding"/>
    <property type="evidence" value="ECO:0007669"/>
    <property type="project" value="InterPro"/>
</dbReference>
<keyword evidence="3" id="KW-0808">Transferase</keyword>
<dbReference type="EC" id="2.3.1.94" evidence="12"/>
<dbReference type="PROSITE" id="PS52019">
    <property type="entry name" value="PKS_MFAS_DH"/>
    <property type="match status" value="2"/>
</dbReference>
<dbReference type="InterPro" id="IPR032821">
    <property type="entry name" value="PKS_assoc"/>
</dbReference>
<dbReference type="InterPro" id="IPR020841">
    <property type="entry name" value="PKS_Beta-ketoAc_synthase_dom"/>
</dbReference>
<dbReference type="CDD" id="cd00833">
    <property type="entry name" value="PKS"/>
    <property type="match status" value="2"/>
</dbReference>
<feature type="region of interest" description="N-terminal hotdog fold" evidence="13">
    <location>
        <begin position="3287"/>
        <end position="3403"/>
    </location>
</feature>
<dbReference type="InterPro" id="IPR014031">
    <property type="entry name" value="Ketoacyl_synth_C"/>
</dbReference>
<dbReference type="InterPro" id="IPR055123">
    <property type="entry name" value="SpnB-like_Rossmann"/>
</dbReference>
<keyword evidence="1" id="KW-0596">Phosphopantetheine</keyword>
<dbReference type="InterPro" id="IPR000873">
    <property type="entry name" value="AMP-dep_synth/lig_dom"/>
</dbReference>
<dbReference type="GO" id="GO:0016491">
    <property type="term" value="F:oxidoreductase activity"/>
    <property type="evidence" value="ECO:0007669"/>
    <property type="project" value="InterPro"/>
</dbReference>
<keyword evidence="4" id="KW-0677">Repeat</keyword>
<dbReference type="Proteomes" id="UP000316628">
    <property type="component" value="Unassembled WGS sequence"/>
</dbReference>
<dbReference type="Gene3D" id="3.40.366.10">
    <property type="entry name" value="Malonyl-Coenzyme A Acyl Carrier Protein, domain 2"/>
    <property type="match status" value="2"/>
</dbReference>
<dbReference type="GO" id="GO:0004312">
    <property type="term" value="F:fatty acid synthase activity"/>
    <property type="evidence" value="ECO:0007669"/>
    <property type="project" value="TreeGrafter"/>
</dbReference>
<organism evidence="17 18">
    <name type="scientific">Saccharothrix saharensis</name>
    <dbReference type="NCBI Taxonomy" id="571190"/>
    <lineage>
        <taxon>Bacteria</taxon>
        <taxon>Bacillati</taxon>
        <taxon>Actinomycetota</taxon>
        <taxon>Actinomycetes</taxon>
        <taxon>Pseudonocardiales</taxon>
        <taxon>Pseudonocardiaceae</taxon>
        <taxon>Saccharothrix</taxon>
    </lineage>
</organism>
<dbReference type="Gene3D" id="3.40.50.11460">
    <property type="match status" value="1"/>
</dbReference>
<feature type="domain" description="PKS/mFAS DH" evidence="16">
    <location>
        <begin position="1640"/>
        <end position="1903"/>
    </location>
</feature>
<dbReference type="InterPro" id="IPR057326">
    <property type="entry name" value="KR_dom"/>
</dbReference>
<dbReference type="Gene3D" id="3.10.129.110">
    <property type="entry name" value="Polyketide synthase dehydratase"/>
    <property type="match status" value="2"/>
</dbReference>
<dbReference type="PANTHER" id="PTHR43775">
    <property type="entry name" value="FATTY ACID SYNTHASE"/>
    <property type="match status" value="1"/>
</dbReference>
<evidence type="ECO:0000256" key="8">
    <source>
        <dbReference type="ARBA" id="ARBA00052442"/>
    </source>
</evidence>
<dbReference type="InterPro" id="IPR014043">
    <property type="entry name" value="Acyl_transferase_dom"/>
</dbReference>
<evidence type="ECO:0000256" key="5">
    <source>
        <dbReference type="ARBA" id="ARBA00022857"/>
    </source>
</evidence>
<dbReference type="InterPro" id="IPR020806">
    <property type="entry name" value="PKS_PP-bd"/>
</dbReference>
<dbReference type="PROSITE" id="PS00012">
    <property type="entry name" value="PHOSPHOPANTETHEINE"/>
    <property type="match status" value="3"/>
</dbReference>
<comment type="subunit">
    <text evidence="11">Homodimer. Erythronolide synthase is composed of EryAI, EryAII and EryAIII multimodular (2 modules) polypeptides each coding for a functional synthase subunit which participates in 2 of the six FAS-like elongation steps required for formation of the polyketide. Module 1, 2, 3, 4, 5, and 6 participating in biosynthesis steps 1, 2, 3, 4, 5, and 6, respectively.</text>
</comment>
<dbReference type="Gene3D" id="3.40.50.720">
    <property type="entry name" value="NAD(P)-binding Rossmann-like Domain"/>
    <property type="match status" value="2"/>
</dbReference>
<dbReference type="SMART" id="SM00827">
    <property type="entry name" value="PKS_AT"/>
    <property type="match status" value="2"/>
</dbReference>
<dbReference type="Pfam" id="PF14765">
    <property type="entry name" value="PS-DH"/>
    <property type="match status" value="2"/>
</dbReference>
<dbReference type="SMART" id="SM00829">
    <property type="entry name" value="PKS_ER"/>
    <property type="match status" value="1"/>
</dbReference>
<dbReference type="Pfam" id="PF08240">
    <property type="entry name" value="ADH_N"/>
    <property type="match status" value="1"/>
</dbReference>
<dbReference type="Pfam" id="PF00501">
    <property type="entry name" value="AMP-binding"/>
    <property type="match status" value="1"/>
</dbReference>
<proteinExistence type="predicted"/>
<dbReference type="SMART" id="SM00825">
    <property type="entry name" value="PKS_KS"/>
    <property type="match status" value="2"/>
</dbReference>
<dbReference type="Gene3D" id="3.30.300.30">
    <property type="match status" value="1"/>
</dbReference>
<dbReference type="InterPro" id="IPR011032">
    <property type="entry name" value="GroES-like_sf"/>
</dbReference>
<evidence type="ECO:0000256" key="7">
    <source>
        <dbReference type="ARBA" id="ARBA00023315"/>
    </source>
</evidence>
<comment type="pathway">
    <text evidence="10">Antibiotic biosynthesis; erythromycin biosynthesis.</text>
</comment>
<dbReference type="InterPro" id="IPR013149">
    <property type="entry name" value="ADH-like_C"/>
</dbReference>
<gene>
    <name evidence="17" type="ORF">FHX81_0061</name>
</gene>
<dbReference type="Pfam" id="PF00109">
    <property type="entry name" value="ketoacyl-synt"/>
    <property type="match status" value="2"/>
</dbReference>
<dbReference type="InterPro" id="IPR049551">
    <property type="entry name" value="PKS_DH_C"/>
</dbReference>
<evidence type="ECO:0000256" key="1">
    <source>
        <dbReference type="ARBA" id="ARBA00022450"/>
    </source>
</evidence>
<dbReference type="InterPro" id="IPR042099">
    <property type="entry name" value="ANL_N_sf"/>
</dbReference>
<dbReference type="InterPro" id="IPR016039">
    <property type="entry name" value="Thiolase-like"/>
</dbReference>
<dbReference type="Gene3D" id="3.40.47.10">
    <property type="match status" value="2"/>
</dbReference>
<dbReference type="InterPro" id="IPR009081">
    <property type="entry name" value="PP-bd_ACP"/>
</dbReference>
<dbReference type="InterPro" id="IPR045851">
    <property type="entry name" value="AMP-bd_C_sf"/>
</dbReference>
<feature type="active site" description="Proton donor; for dehydratase activity" evidence="13">
    <location>
        <position position="1828"/>
    </location>
</feature>
<protein>
    <recommendedName>
        <fullName evidence="12">6-deoxyerythronolide-B synthase</fullName>
        <ecNumber evidence="12">2.3.1.94</ecNumber>
    </recommendedName>
</protein>
<dbReference type="Gene3D" id="1.10.1200.10">
    <property type="entry name" value="ACP-like"/>
    <property type="match status" value="3"/>
</dbReference>
<dbReference type="SUPFAM" id="SSF53901">
    <property type="entry name" value="Thiolase-like"/>
    <property type="match status" value="2"/>
</dbReference>
<dbReference type="SUPFAM" id="SSF56801">
    <property type="entry name" value="Acetyl-CoA synthetase-like"/>
    <property type="match status" value="1"/>
</dbReference>
<dbReference type="Gene3D" id="3.30.70.3290">
    <property type="match status" value="2"/>
</dbReference>
<dbReference type="CDD" id="cd08956">
    <property type="entry name" value="KR_3_FAS_SDR_x"/>
    <property type="match status" value="2"/>
</dbReference>
<comment type="caution">
    <text evidence="17">The sequence shown here is derived from an EMBL/GenBank/DDBJ whole genome shotgun (WGS) entry which is preliminary data.</text>
</comment>
<dbReference type="Gene3D" id="3.90.180.10">
    <property type="entry name" value="Medium-chain alcohol dehydrogenases, catalytic domain"/>
    <property type="match status" value="1"/>
</dbReference>
<dbReference type="Pfam" id="PF02801">
    <property type="entry name" value="Ketoacyl-synt_C"/>
    <property type="match status" value="2"/>
</dbReference>
<dbReference type="InterPro" id="IPR036291">
    <property type="entry name" value="NAD(P)-bd_dom_sf"/>
</dbReference>
<dbReference type="SUPFAM" id="SSF50129">
    <property type="entry name" value="GroES-like"/>
    <property type="match status" value="1"/>
</dbReference>
<evidence type="ECO:0000259" key="14">
    <source>
        <dbReference type="PROSITE" id="PS50075"/>
    </source>
</evidence>
<feature type="active site" description="Proton acceptor; for dehydratase activity" evidence="13">
    <location>
        <position position="1672"/>
    </location>
</feature>
<reference evidence="17 18" key="1">
    <citation type="submission" date="2019-06" db="EMBL/GenBank/DDBJ databases">
        <title>Sequencing the genomes of 1000 actinobacteria strains.</title>
        <authorList>
            <person name="Klenk H.-P."/>
        </authorList>
    </citation>
    <scope>NUCLEOTIDE SEQUENCE [LARGE SCALE GENOMIC DNA]</scope>
    <source>
        <strain evidence="17 18">DSM 45456</strain>
    </source>
</reference>
<dbReference type="InterPro" id="IPR016036">
    <property type="entry name" value="Malonyl_transacylase_ACP-bd"/>
</dbReference>
<dbReference type="Pfam" id="PF22953">
    <property type="entry name" value="SpnB_Rossmann"/>
    <property type="match status" value="2"/>
</dbReference>
<keyword evidence="18" id="KW-1185">Reference proteome</keyword>
<dbReference type="Pfam" id="PF00698">
    <property type="entry name" value="Acyl_transf_1"/>
    <property type="match status" value="2"/>
</dbReference>
<dbReference type="PROSITE" id="PS00606">
    <property type="entry name" value="KS3_1"/>
    <property type="match status" value="2"/>
</dbReference>
<dbReference type="EMBL" id="VFPP01000001">
    <property type="protein sequence ID" value="TQM77824.1"/>
    <property type="molecule type" value="Genomic_DNA"/>
</dbReference>
<dbReference type="SUPFAM" id="SSF51735">
    <property type="entry name" value="NAD(P)-binding Rossmann-fold domains"/>
    <property type="match status" value="5"/>
</dbReference>
<evidence type="ECO:0000256" key="2">
    <source>
        <dbReference type="ARBA" id="ARBA00022553"/>
    </source>
</evidence>
<dbReference type="InterPro" id="IPR016035">
    <property type="entry name" value="Acyl_Trfase/lysoPLipase"/>
</dbReference>
<keyword evidence="6" id="KW-0511">Multifunctional enzyme</keyword>
<dbReference type="InterPro" id="IPR001227">
    <property type="entry name" value="Ac_transferase_dom_sf"/>
</dbReference>
<dbReference type="Gene3D" id="3.40.50.12780">
    <property type="entry name" value="N-terminal domain of ligase-like"/>
    <property type="match status" value="1"/>
</dbReference>
<dbReference type="GO" id="GO:0047879">
    <property type="term" value="F:erythronolide synthase activity"/>
    <property type="evidence" value="ECO:0007669"/>
    <property type="project" value="UniProtKB-EC"/>
</dbReference>
<dbReference type="CDD" id="cd05195">
    <property type="entry name" value="enoyl_red"/>
    <property type="match status" value="1"/>
</dbReference>
<feature type="domain" description="Carrier" evidence="14">
    <location>
        <begin position="679"/>
        <end position="757"/>
    </location>
</feature>
<keyword evidence="2" id="KW-0597">Phosphoprotein</keyword>
<evidence type="ECO:0000313" key="17">
    <source>
        <dbReference type="EMBL" id="TQM77824.1"/>
    </source>
</evidence>
<dbReference type="InterPro" id="IPR049900">
    <property type="entry name" value="PKS_mFAS_DH"/>
</dbReference>
<dbReference type="GO" id="GO:0004315">
    <property type="term" value="F:3-oxoacyl-[acyl-carrier-protein] synthase activity"/>
    <property type="evidence" value="ECO:0007669"/>
    <property type="project" value="InterPro"/>
</dbReference>
<dbReference type="GO" id="GO:0006633">
    <property type="term" value="P:fatty acid biosynthetic process"/>
    <property type="evidence" value="ECO:0007669"/>
    <property type="project" value="InterPro"/>
</dbReference>
<dbReference type="SMART" id="SM01294">
    <property type="entry name" value="PKS_PP_betabranch"/>
    <property type="match status" value="3"/>
</dbReference>
<evidence type="ECO:0000256" key="10">
    <source>
        <dbReference type="ARBA" id="ARBA00060622"/>
    </source>
</evidence>
<evidence type="ECO:0000256" key="3">
    <source>
        <dbReference type="ARBA" id="ARBA00022679"/>
    </source>
</evidence>
<dbReference type="SMART" id="SM00823">
    <property type="entry name" value="PKS_PP"/>
    <property type="match status" value="3"/>
</dbReference>
<keyword evidence="7" id="KW-0012">Acyltransferase</keyword>
<dbReference type="SMART" id="SM00826">
    <property type="entry name" value="PKS_DH"/>
    <property type="match status" value="2"/>
</dbReference>
<dbReference type="InterPro" id="IPR006162">
    <property type="entry name" value="Ppantetheine_attach_site"/>
</dbReference>
<dbReference type="InterPro" id="IPR049552">
    <property type="entry name" value="PKS_DH_N"/>
</dbReference>
<feature type="domain" description="PKS/mFAS DH" evidence="16">
    <location>
        <begin position="3287"/>
        <end position="3547"/>
    </location>
</feature>
<dbReference type="Pfam" id="PF21089">
    <property type="entry name" value="PKS_DH_N"/>
    <property type="match status" value="2"/>
</dbReference>
<evidence type="ECO:0000313" key="18">
    <source>
        <dbReference type="Proteomes" id="UP000316628"/>
    </source>
</evidence>
<evidence type="ECO:0000256" key="6">
    <source>
        <dbReference type="ARBA" id="ARBA00023268"/>
    </source>
</evidence>
<comment type="function">
    <text evidence="9">Involved in the biosynthesis of antibiotic erythromycin via the biosynthesis of its aglycone precursor, 6-deoxyerythronolide B (6-dEB).</text>
</comment>
<dbReference type="InterPro" id="IPR014030">
    <property type="entry name" value="Ketoacyl_synth_N"/>
</dbReference>
<dbReference type="InterPro" id="IPR013968">
    <property type="entry name" value="PKS_KR"/>
</dbReference>
<dbReference type="InterPro" id="IPR018201">
    <property type="entry name" value="Ketoacyl_synth_AS"/>
</dbReference>
<feature type="active site" description="Proton donor; for dehydratase activity" evidence="13">
    <location>
        <position position="3473"/>
    </location>
</feature>
<feature type="region of interest" description="C-terminal hotdog fold" evidence="13">
    <location>
        <begin position="3414"/>
        <end position="3547"/>
    </location>
</feature>
<dbReference type="OrthoDB" id="9778690at2"/>
<evidence type="ECO:0000256" key="13">
    <source>
        <dbReference type="PROSITE-ProRule" id="PRU01363"/>
    </source>
</evidence>
<dbReference type="RefSeq" id="WP_141974657.1">
    <property type="nucleotide sequence ID" value="NZ_VFPP01000001.1"/>
</dbReference>
<dbReference type="SMART" id="SM00822">
    <property type="entry name" value="PKS_KR"/>
    <property type="match status" value="2"/>
</dbReference>
<dbReference type="InterPro" id="IPR050091">
    <property type="entry name" value="PKS_NRPS_Biosynth_Enz"/>
</dbReference>
<feature type="region of interest" description="N-terminal hotdog fold" evidence="13">
    <location>
        <begin position="1640"/>
        <end position="1759"/>
    </location>
</feature>
<sequence length="4484" mass="468050">MLRTDLLRPLSELVRTRAARHGDRVAFADGRREVTYADLDRRTARLAGHFAALGLGRGDRAALYTGNCVEMAESYLAVARAAGVGVPVKPRTSDDELDHLLRDSGATLVITDPTRLDQVLRVAGHARVVVTREDVPGVGSFEALATTDPAQPARDDLGLDDPGFLLYTSGTTGNPKGVRSTTRNSLWTIAACYAPILGFSDTDRVLWPLPLSHCLGHHLGVLGVLAVGASARIMDGFSAGAVLDALAEEPFTFLAAVPAMYHQLVQAARERGAPATALRMCLTAGSVASAALGQEFEEVFGVSLIDSLGTTETCGPITTNWPTGHRVPGSCGLPLPGLSVRLVDPDTGLDVPAGDEGELWVNGPNVMLGYHDQPEATAEVLTDGWYHTGDLARRDESGYLTITGRIKELIIRGGENIHPGEVEDVLRAVPGVADVAVAGKPHEVLGQVPVALVVPAAGGVDARALFAECRARLSYYKVPDEVYRIGEVPRTPSGKIVRRELLDLPRRLLATGTGRHEALVGPDEAAAPVALHADAGLAPGMTVLVSGDAWIADHLTAGYGVRVVRAAGEPVDVVVHIGPAADLPEPASDVRLVVLSAVDDPDREAAVAAVRQRPGSVHVTAAHDVTDLPALLDAALLAREPVLRAVRPRPDTEAMAWTAADEAVRSELSGRLRALSPGEQEAELLALIRAEVTELLGDAVEGGVGADRAFKELGLESVTAVRLRNRLAAVTGLELPATVAFDYPTSRRLARRLRADLTGVADAPARVTTPTTAASDDPVAIVAMSCRYPGGVTSPEELWRLVADGAEARSGFPDDRGWDLAALFDPDPDRTGTSYARHGGFLHRAPDFDPLFFGIAPGEALVMDPQQRLLLETSWEAFERAGIDPTSLRGSRTGVFAGLMHHDYAARFDRVPKDLEGYLSTAAAGSVASGRVAYVLGLEGPAVTVDTACSSSLVSLHLAAQALRQGECDLALAGGVAVMSSPQVFVEFSRQRALSPDGRCKAFAASADGTGWSEGVGMLLLERLSDARRNGHPVLAVVRGSATNQDGASNGLTAPNGPSQQRVIRAALASGGLTTADVDAVEAHGTGTTLGDPIEAQALLATYGQGRDEPLWLGSLKSNIGHAQAAAGVGGVIKMVMAMRHGVLPKTLHVDEPSPHIDWSAGSVELLTEAREWPAVDRPRRAAVSSFGISGTNAHVVLEGAPEPVAEARPSDGTVPWVVSARTPEALAAQAERLAPLAEGGLSPEDVGWSLATTRTAFEHRAVVVGDRADLVAGLRDLTGATVGEAAPDRPVVFVFPGQGSQWVGMARELQESPVFAARFAECGQALKSFVDWDLTAVVDDEDALRRVDVVQPVLWAVMVSLAEVWRSLGVTPDAVVGHSQGEIAAAVVSGGLSLEDGARVVALRSQAIARGLAGRGGMVSLSVSDDRARELIGQWSGRVSVAAVNGPGSVVVSGDPDALDELVAGAGDVRAKRIAVDYASHSAHVEVIRDELLELLAGVTPGSSSVPFHSTVTGGVVDTSVLDAEYWYANLRQPVLFDRVVRSLDGVFVEVSPHPVLAVGIDGTAVGTLRRDEGGWRRFLQAAAEAWVVGVAVDWARVFPGARHVDLPTYPFQRQRYWLDGATTTAGDVTAAGLGEAAHPLLGALVSVAGGDQVVLTGRLSRRTLPWLADHAVSGTVILPGTAFVELAVRAGDEVGCATVEELTLEAPLVLPETGSVQVQVVIDAPDGSGRRTVGVHSHQDGWVRHATGALVAARPGEPESLAQWPPHGASPVPVDGLYDRLAERGYGYGPAFQGLRAAWRRGGEVYAEVVVPEDVDGYGLHPALLDAALHALNVTGGSDSLDLPFAWSGITLHATGASALRVRLSGVGTDSVAILVADPAGRPVASVDSLVLRPIDPDKLRGLGGPALLEVGWTPVTALDDVTWADHAADPLPDTVVVRCAPEDGPLPRTTRAATAKALRALQEWLADDRFATTRLAFVTRGAVAVGDEDVPDLANAAVWGLVRSAQTEHPDRFVLVDLDDDALLAAALGTGEPQVAVRDGELLAPRLVKARTAPPVTFDGTVLVTGATGALGRVVTRHLVTSHGVRSLLLTSRSGAEAPGAKEFVAELETLGADVSLHACDVADRSAVAALLADHPVRAVVHSAGVLDDGVLAAQDPDRLDTVLRPKVDAALTLHELTTDLSAFVVFSSVSGTLGGAGQANYAAANVFLDALAHHRRANGQPAVSVAWGLWTEDGSLAAGLDATGVRRLTRSGVVNLSTDEGLAFFDAALAGPPAVVAAKLDPAALRTSGAVPPMLRDLVRLPARREASGVDGTLARRLLTLPEAERDREVRDLVGAQVAAVLGKASTAGDVDRSFADLGFDSLTAVELRNRLNAATGLRLPATLIFDYPNAAAVADHVRDELLGHRLAVGPTPASAPVDEPIAIVAMSCRYPGGVASPEDLWRLVAAGADGISPFPDNRGWDLDGLYHPDPDRPGTTYARHGGFLHDADEFDPVFFGISPREALAMDPQQRLLLETSWEAFERAGIDPTSLRGSRTGVFAGVMYHDYAARLRSVPDDVEGYVGTGNAGSVVSGRLAYTFGLEGPAVTVDTACSSSLVSLHLAAQALRQGECDLALAGGVTVMASPDTFVEFSRQRGLSADGRCRAFAASADGTGWSEGVGMLLLERLSDARRNGHHVLAVVRGSAVNQDGASNGLTAPNGPSQQRVIRAALANAGLSAPEVDAVEAHGTGTTLGDPIEAQALLATYGQGRDEPLWLGSLKSNIGHAQAAAGVGGVIKMVMAMRHGVLPKTLHVDEPSPHIDWSAGSVELLTEAREWPAVDRPRRAAVSSFGISGTNAHVVLEHVPAEVAAERPSDDVVTPWVLSARTSGALAAQASRLLSAVDGLDPVDVGLSLTARAALEHRAVVTDRAGLEALASGRSAANVVVGTATTRPVVFVFPGQGSQWVGMARDLLSMSEVFASRFAECGQALRSFVDWKLDEVVDDAEALQRVDVVQPVLWAVMVSLAEVWRSLGVTPEAVVGHSQGEIAAAVVSGGLSLEDGARVVALRSQAIARGLAGRGGMVSLGVAEADAVAMVEPWAGRISIAVVNGPASVVVSGDPDALDELVAGAGDVRAKRIAVDYASHSAHVEAIRDELVELLADVTPRSGDVPFYSTVTGELIDTAALDAEYWYANLRQTVQFDRVTRVLDGSVFVEVSPHPVLAVGIEGTAVGTLRRDEGGFDRVLLSAAEAWVAGVAVDWARVFPGARRVDLPTYAFQRQRYWLESAEDAADVSAAGLGTPGHPLLGALVPVAGAGDVVLTGRLSLKTHPWLADHAVSGTVVLPGTAFVELAVRAGDEVGRGTVEELTLEAPLVLPETGALRLQVVVHDRGTVEIHSAPEDGEWTRHATGTLSEATPGAFELVEWPPAGAEPVTVDGLYDRLAEQGYGYGPVFRGLRAAWRRGGEVFAEVALPDDVDGGAFGLHPALLDAALHAVHFTGGEQGVRLPFAWTGVTLAATGASTLRVRLAPDGDGLALWAADTTGAPVASVASLITRPAGRLAGPAARHPLYRLDWPAATTGEADLRWAILGTDRLGVPDAELLTEPDQGRDVVFAPVPVTGDVRAATGHALALVRRWPADVPDTTLVVVTRGAVDGRDPAAAAVWGLVRSAQAEHPGRFALLDLGSDDLPAAAVLGAVEAGEPQLAVRDGQVVTPRLAPATPDLTPPDGSAWRLDATGAGTLAALDLVPAPDVTEPLGPDEVRLSIRAAGVNFRDVLVTLGMVPRGGQALGGEAAGVVLEVGANVTDLAPGDRVTGIVAGGFGPLGVTDHRLLTPVPDGMSFAEAATIPMAYLTAYYGLVVLGGIGAGDKVLVHAAAGGVGTAAVRLARSLGAEVFATASPGKWDALRAMGLDDDHIASSRTLDFADEFLAATGGRGVDVVLNSLADEFVDASLRLLPHGGRFLEMGKTDLRDPAEVTGRHPGVAYAPYDLFGLLRADGPDADPHLAHRMLTEVMALAEPLPLTAWDVRAGREALRHMSQARHIGKVVLTVPRALDPDGTVLITGGTGVLGGLLARHLVTAHGVRRLVLTSRQGLAAPGAADLAEELTGLGAHVVVAACDVGDRTAVARLLGEVEHPLTAVVHAAGALDDGVVTALTPDRLDTVLRPKADAARHLHELTRDLDLAAFVLFSSAAGTLGGAGQGNYAAANAFLDGLARHRHALGLPARSLVWGFWETRSGMTGHLTDGDLTRMARSGVLGVTAEEGLAMFDAALALGEPVLAPLKLDVAALREAPDVPALLRGLVRTPVRRVAVSAPAAEGSAWQQRLAPLPDAERERLLVDLVREHVAAVLGHDDASAIGPDRPFKELGFDSLAAVELRNRMTAVTGLRLIATVVFDHPSPTALARHLGALLVPDVDPADRLLAELDRLELSFAAATADEETLPVTARAHVGTRLKALLAKWTETEPETDGGVAGRIEEASDDDLFDFIDANFGDSAGQGR</sequence>
<feature type="active site" description="Proton acceptor; for dehydratase activity" evidence="13">
    <location>
        <position position="3319"/>
    </location>
</feature>
<evidence type="ECO:0000256" key="9">
    <source>
        <dbReference type="ARBA" id="ARBA00060158"/>
    </source>
</evidence>
<dbReference type="SUPFAM" id="SSF47336">
    <property type="entry name" value="ACP-like"/>
    <property type="match status" value="3"/>
</dbReference>
<evidence type="ECO:0000259" key="16">
    <source>
        <dbReference type="PROSITE" id="PS52019"/>
    </source>
</evidence>
<dbReference type="InterPro" id="IPR020845">
    <property type="entry name" value="AMP-binding_CS"/>
</dbReference>
<evidence type="ECO:0000259" key="15">
    <source>
        <dbReference type="PROSITE" id="PS52004"/>
    </source>
</evidence>
<comment type="catalytic activity">
    <reaction evidence="8">
        <text>6 (S)-methylmalonyl-CoA + propanoyl-CoA + 6 NADPH + 12 H(+) = 6-deoxyerythronolide B + 6 CO2 + 6 NADP(+) + 7 CoA + H2O</text>
        <dbReference type="Rhea" id="RHEA:23068"/>
        <dbReference type="ChEBI" id="CHEBI:15377"/>
        <dbReference type="ChEBI" id="CHEBI:15378"/>
        <dbReference type="ChEBI" id="CHEBI:16089"/>
        <dbReference type="ChEBI" id="CHEBI:16526"/>
        <dbReference type="ChEBI" id="CHEBI:57287"/>
        <dbReference type="ChEBI" id="CHEBI:57327"/>
        <dbReference type="ChEBI" id="CHEBI:57392"/>
        <dbReference type="ChEBI" id="CHEBI:57783"/>
        <dbReference type="ChEBI" id="CHEBI:58349"/>
        <dbReference type="EC" id="2.3.1.94"/>
    </reaction>
</comment>
<feature type="domain" description="Carrier" evidence="14">
    <location>
        <begin position="4320"/>
        <end position="4395"/>
    </location>
</feature>
<feature type="domain" description="Ketosynthase family 3 (KS3)" evidence="15">
    <location>
        <begin position="776"/>
        <end position="1200"/>
    </location>
</feature>